<proteinExistence type="predicted"/>
<accession>A0A2K8Z7M8</accession>
<evidence type="ECO:0000313" key="2">
    <source>
        <dbReference type="EMBL" id="AUD05844.1"/>
    </source>
</evidence>
<protein>
    <submittedName>
        <fullName evidence="2">Uncharacterized protein</fullName>
    </submittedName>
</protein>
<dbReference type="EMBL" id="CP025096">
    <property type="protein sequence ID" value="AUD05844.1"/>
    <property type="molecule type" value="Genomic_DNA"/>
</dbReference>
<organism evidence="2 3">
    <name type="scientific">Spirosoma pollinicola</name>
    <dbReference type="NCBI Taxonomy" id="2057025"/>
    <lineage>
        <taxon>Bacteria</taxon>
        <taxon>Pseudomonadati</taxon>
        <taxon>Bacteroidota</taxon>
        <taxon>Cytophagia</taxon>
        <taxon>Cytophagales</taxon>
        <taxon>Cytophagaceae</taxon>
        <taxon>Spirosoma</taxon>
    </lineage>
</organism>
<reference evidence="2 3" key="1">
    <citation type="submission" date="2017-11" db="EMBL/GenBank/DDBJ databases">
        <title>Taxonomic description and genome sequences of Spirosoma HA7 sp. nov., isolated from pollen microhabitat of Corylus avellana.</title>
        <authorList>
            <person name="Ambika Manirajan B."/>
            <person name="Suarez C."/>
            <person name="Ratering S."/>
            <person name="Geissler-Plaum R."/>
            <person name="Cardinale M."/>
            <person name="Sylvia S."/>
        </authorList>
    </citation>
    <scope>NUCLEOTIDE SEQUENCE [LARGE SCALE GENOMIC DNA]</scope>
    <source>
        <strain evidence="2 3">HA7</strain>
    </source>
</reference>
<dbReference type="Proteomes" id="UP000232883">
    <property type="component" value="Chromosome"/>
</dbReference>
<dbReference type="AlphaFoldDB" id="A0A2K8Z7M8"/>
<dbReference type="KEGG" id="spir:CWM47_30765"/>
<sequence>MSVGDLQMNAPRLNRGQKNRGTLASAAHIVSQEGTAKRPARVKCRNSKGAHPFECVRFTISSLAKNLAVFPEGKL</sequence>
<evidence type="ECO:0000256" key="1">
    <source>
        <dbReference type="SAM" id="MobiDB-lite"/>
    </source>
</evidence>
<name>A0A2K8Z7M8_9BACT</name>
<keyword evidence="3" id="KW-1185">Reference proteome</keyword>
<gene>
    <name evidence="2" type="ORF">CWM47_30765</name>
</gene>
<feature type="region of interest" description="Disordered" evidence="1">
    <location>
        <begin position="1"/>
        <end position="21"/>
    </location>
</feature>
<evidence type="ECO:0000313" key="3">
    <source>
        <dbReference type="Proteomes" id="UP000232883"/>
    </source>
</evidence>